<keyword evidence="3" id="KW-0645">Protease</keyword>
<dbReference type="InterPro" id="IPR003959">
    <property type="entry name" value="ATPase_AAA_core"/>
</dbReference>
<dbReference type="GO" id="GO:0004176">
    <property type="term" value="F:ATP-dependent peptidase activity"/>
    <property type="evidence" value="ECO:0007669"/>
    <property type="project" value="InterPro"/>
</dbReference>
<evidence type="ECO:0000256" key="1">
    <source>
        <dbReference type="SAM" id="MobiDB-lite"/>
    </source>
</evidence>
<keyword evidence="3" id="KW-0378">Hydrolase</keyword>
<dbReference type="Pfam" id="PF00004">
    <property type="entry name" value="AAA"/>
    <property type="match status" value="1"/>
</dbReference>
<feature type="region of interest" description="Disordered" evidence="1">
    <location>
        <begin position="219"/>
        <end position="248"/>
    </location>
</feature>
<feature type="domain" description="AAA+ ATPase" evidence="2">
    <location>
        <begin position="319"/>
        <end position="464"/>
    </location>
</feature>
<sequence>MSEPFDGDDDDDNSLSHGDNGDGGEEISITVDGERLLLGTAADSGDLKDERLSLHRLFRYGLLCAERSSLAEERLAAEINEVAPKVALEPWLIAKDYATGALLAEELDRLATSEDRAILRSLSDCVRLLSLPAPHIAYHAKAYWRITTALFTARKKRWHVLSQPMLAEVESFLYGWAAAPLVLRVTPELQHYDRAVIAALRLGDFMVTCRIQAAQEEVHNEYRHRDDEKTPDKPSASEETAPATIPPDHVMVCSLPEQGASPSSKSLTKTYQSAINSPLPLALAPPPQEVRTKLLFEFPYAQEAIDTILSDLVGQRIVRLKPTLLVGQPGAGKSRFARRLAEELGIIVWRVDGAQSDGAIFAGTDRRWHSTEPCHPFMAVHRAGHANPLVLIDELEKAATRSDYGRLWDCLLGFFEPETAARYPDPALQTALDLSHVNYIMTANSTDSLPTPLQDRLRVIGFPTPQAGDLNALLPAVLAGIAIERQLDPHWIMPLDGDEHRIVAQHWTGGSVRQLKRIVEIILKVREKDIVRN</sequence>
<dbReference type="STRING" id="1035.BN961_03292"/>
<proteinExistence type="predicted"/>
<dbReference type="EMBL" id="CCAZ020000002">
    <property type="protein sequence ID" value="CEG09860.1"/>
    <property type="molecule type" value="Genomic_DNA"/>
</dbReference>
<dbReference type="InterPro" id="IPR003593">
    <property type="entry name" value="AAA+_ATPase"/>
</dbReference>
<protein>
    <submittedName>
        <fullName evidence="3">Lon protease</fullName>
    </submittedName>
</protein>
<dbReference type="InterPro" id="IPR027065">
    <property type="entry name" value="Lon_Prtase"/>
</dbReference>
<dbReference type="SUPFAM" id="SSF52540">
    <property type="entry name" value="P-loop containing nucleoside triphosphate hydrolases"/>
    <property type="match status" value="1"/>
</dbReference>
<name>A0A090MR76_AFIFE</name>
<dbReference type="InterPro" id="IPR027417">
    <property type="entry name" value="P-loop_NTPase"/>
</dbReference>
<keyword evidence="4" id="KW-1185">Reference proteome</keyword>
<feature type="compositionally biased region" description="Basic and acidic residues" evidence="1">
    <location>
        <begin position="219"/>
        <end position="236"/>
    </location>
</feature>
<dbReference type="GO" id="GO:0005524">
    <property type="term" value="F:ATP binding"/>
    <property type="evidence" value="ECO:0007669"/>
    <property type="project" value="InterPro"/>
</dbReference>
<comment type="caution">
    <text evidence="3">The sequence shown here is derived from an EMBL/GenBank/DDBJ whole genome shotgun (WGS) entry which is preliminary data.</text>
</comment>
<dbReference type="SMART" id="SM00382">
    <property type="entry name" value="AAA"/>
    <property type="match status" value="1"/>
</dbReference>
<dbReference type="GO" id="GO:0016887">
    <property type="term" value="F:ATP hydrolysis activity"/>
    <property type="evidence" value="ECO:0007669"/>
    <property type="project" value="InterPro"/>
</dbReference>
<organism evidence="3 4">
    <name type="scientific">Afipia felis</name>
    <name type="common">Cat scratch disease bacillus</name>
    <dbReference type="NCBI Taxonomy" id="1035"/>
    <lineage>
        <taxon>Bacteria</taxon>
        <taxon>Pseudomonadati</taxon>
        <taxon>Pseudomonadota</taxon>
        <taxon>Alphaproteobacteria</taxon>
        <taxon>Hyphomicrobiales</taxon>
        <taxon>Nitrobacteraceae</taxon>
        <taxon>Afipia</taxon>
    </lineage>
</organism>
<feature type="region of interest" description="Disordered" evidence="1">
    <location>
        <begin position="1"/>
        <end position="26"/>
    </location>
</feature>
<dbReference type="RefSeq" id="WP_197083285.1">
    <property type="nucleotide sequence ID" value="NZ_CCAZ020000002.1"/>
</dbReference>
<dbReference type="PANTHER" id="PTHR43718:SF2">
    <property type="entry name" value="LON PROTEASE HOMOLOG, MITOCHONDRIAL"/>
    <property type="match status" value="1"/>
</dbReference>
<dbReference type="GO" id="GO:0007005">
    <property type="term" value="P:mitochondrion organization"/>
    <property type="evidence" value="ECO:0007669"/>
    <property type="project" value="TreeGrafter"/>
</dbReference>
<gene>
    <name evidence="3" type="primary">lon</name>
    <name evidence="3" type="ORF">BN961_03292</name>
</gene>
<evidence type="ECO:0000313" key="3">
    <source>
        <dbReference type="EMBL" id="CEG09860.1"/>
    </source>
</evidence>
<accession>A0A090MR76</accession>
<dbReference type="GO" id="GO:0006515">
    <property type="term" value="P:protein quality control for misfolded or incompletely synthesized proteins"/>
    <property type="evidence" value="ECO:0007669"/>
    <property type="project" value="TreeGrafter"/>
</dbReference>
<dbReference type="AlphaFoldDB" id="A0A090MR76"/>
<dbReference type="GO" id="GO:0004252">
    <property type="term" value="F:serine-type endopeptidase activity"/>
    <property type="evidence" value="ECO:0007669"/>
    <property type="project" value="InterPro"/>
</dbReference>
<evidence type="ECO:0000313" key="4">
    <source>
        <dbReference type="Proteomes" id="UP000035762"/>
    </source>
</evidence>
<dbReference type="GO" id="GO:0051131">
    <property type="term" value="P:chaperone-mediated protein complex assembly"/>
    <property type="evidence" value="ECO:0007669"/>
    <property type="project" value="TreeGrafter"/>
</dbReference>
<dbReference type="Proteomes" id="UP000035762">
    <property type="component" value="Unassembled WGS sequence"/>
</dbReference>
<reference evidence="3 4" key="1">
    <citation type="journal article" date="2014" name="Genome Announc.">
        <title>Genome Sequence of Afipia felis Strain 76713, Isolated in Hospital Water Using an Amoeba Co-Culture Procedure.</title>
        <authorList>
            <person name="Benamar S."/>
            <person name="La Scola B."/>
            <person name="Croce O."/>
        </authorList>
    </citation>
    <scope>NUCLEOTIDE SEQUENCE [LARGE SCALE GENOMIC DNA]</scope>
    <source>
        <strain evidence="3 4">76713</strain>
    </source>
</reference>
<dbReference type="GO" id="GO:0003697">
    <property type="term" value="F:single-stranded DNA binding"/>
    <property type="evidence" value="ECO:0007669"/>
    <property type="project" value="TreeGrafter"/>
</dbReference>
<evidence type="ECO:0000259" key="2">
    <source>
        <dbReference type="SMART" id="SM00382"/>
    </source>
</evidence>
<feature type="compositionally biased region" description="Acidic residues" evidence="1">
    <location>
        <begin position="1"/>
        <end position="13"/>
    </location>
</feature>
<dbReference type="Gene3D" id="3.40.50.300">
    <property type="entry name" value="P-loop containing nucleotide triphosphate hydrolases"/>
    <property type="match status" value="1"/>
</dbReference>
<dbReference type="PANTHER" id="PTHR43718">
    <property type="entry name" value="LON PROTEASE"/>
    <property type="match status" value="1"/>
</dbReference>